<dbReference type="GO" id="GO:0008270">
    <property type="term" value="F:zinc ion binding"/>
    <property type="evidence" value="ECO:0007669"/>
    <property type="project" value="UniProtKB-KW"/>
</dbReference>
<dbReference type="EMBL" id="JAYKXP010000060">
    <property type="protein sequence ID" value="KAK7033683.1"/>
    <property type="molecule type" value="Genomic_DNA"/>
</dbReference>
<reference evidence="4 5" key="1">
    <citation type="submission" date="2024-01" db="EMBL/GenBank/DDBJ databases">
        <title>A draft genome for a cacao thread blight-causing isolate of Paramarasmius palmivorus.</title>
        <authorList>
            <person name="Baruah I.K."/>
            <person name="Bukari Y."/>
            <person name="Amoako-Attah I."/>
            <person name="Meinhardt L.W."/>
            <person name="Bailey B.A."/>
            <person name="Cohen S.P."/>
        </authorList>
    </citation>
    <scope>NUCLEOTIDE SEQUENCE [LARGE SCALE GENOMIC DNA]</scope>
    <source>
        <strain evidence="4 5">GH-12</strain>
    </source>
</reference>
<dbReference type="AlphaFoldDB" id="A0AAW0C531"/>
<dbReference type="InterPro" id="IPR039327">
    <property type="entry name" value="CON7-like"/>
</dbReference>
<protein>
    <recommendedName>
        <fullName evidence="3">C2H2-type domain-containing protein</fullName>
    </recommendedName>
</protein>
<organism evidence="4 5">
    <name type="scientific">Paramarasmius palmivorus</name>
    <dbReference type="NCBI Taxonomy" id="297713"/>
    <lineage>
        <taxon>Eukaryota</taxon>
        <taxon>Fungi</taxon>
        <taxon>Dikarya</taxon>
        <taxon>Basidiomycota</taxon>
        <taxon>Agaricomycotina</taxon>
        <taxon>Agaricomycetes</taxon>
        <taxon>Agaricomycetidae</taxon>
        <taxon>Agaricales</taxon>
        <taxon>Marasmiineae</taxon>
        <taxon>Marasmiaceae</taxon>
        <taxon>Paramarasmius</taxon>
    </lineage>
</organism>
<dbReference type="PANTHER" id="PTHR36167">
    <property type="entry name" value="C2H2 FINGER DOMAIN TRANSCRIPTION FACTOR (EUROFUNG)-RELATED"/>
    <property type="match status" value="1"/>
</dbReference>
<dbReference type="GO" id="GO:0006355">
    <property type="term" value="P:regulation of DNA-templated transcription"/>
    <property type="evidence" value="ECO:0007669"/>
    <property type="project" value="InterPro"/>
</dbReference>
<feature type="compositionally biased region" description="Basic and acidic residues" evidence="2">
    <location>
        <begin position="947"/>
        <end position="966"/>
    </location>
</feature>
<keyword evidence="1" id="KW-0863">Zinc-finger</keyword>
<feature type="compositionally biased region" description="Basic and acidic residues" evidence="2">
    <location>
        <begin position="613"/>
        <end position="631"/>
    </location>
</feature>
<evidence type="ECO:0000256" key="2">
    <source>
        <dbReference type="SAM" id="MobiDB-lite"/>
    </source>
</evidence>
<proteinExistence type="predicted"/>
<evidence type="ECO:0000259" key="3">
    <source>
        <dbReference type="PROSITE" id="PS50157"/>
    </source>
</evidence>
<dbReference type="Proteomes" id="UP001383192">
    <property type="component" value="Unassembled WGS sequence"/>
</dbReference>
<dbReference type="InterPro" id="IPR013087">
    <property type="entry name" value="Znf_C2H2_type"/>
</dbReference>
<accession>A0AAW0C531</accession>
<name>A0AAW0C531_9AGAR</name>
<evidence type="ECO:0000256" key="1">
    <source>
        <dbReference type="PROSITE-ProRule" id="PRU00042"/>
    </source>
</evidence>
<feature type="region of interest" description="Disordered" evidence="2">
    <location>
        <begin position="589"/>
        <end position="649"/>
    </location>
</feature>
<evidence type="ECO:0000313" key="5">
    <source>
        <dbReference type="Proteomes" id="UP001383192"/>
    </source>
</evidence>
<keyword evidence="1" id="KW-0479">Metal-binding</keyword>
<gene>
    <name evidence="4" type="ORF">VNI00_012683</name>
</gene>
<dbReference type="PROSITE" id="PS00028">
    <property type="entry name" value="ZINC_FINGER_C2H2_1"/>
    <property type="match status" value="1"/>
</dbReference>
<evidence type="ECO:0000313" key="4">
    <source>
        <dbReference type="EMBL" id="KAK7033683.1"/>
    </source>
</evidence>
<comment type="caution">
    <text evidence="4">The sequence shown here is derived from an EMBL/GenBank/DDBJ whole genome shotgun (WGS) entry which is preliminary data.</text>
</comment>
<keyword evidence="5" id="KW-1185">Reference proteome</keyword>
<feature type="domain" description="C2H2-type" evidence="3">
    <location>
        <begin position="246"/>
        <end position="277"/>
    </location>
</feature>
<feature type="region of interest" description="Disordered" evidence="2">
    <location>
        <begin position="288"/>
        <end position="310"/>
    </location>
</feature>
<dbReference type="PROSITE" id="PS50157">
    <property type="entry name" value="ZINC_FINGER_C2H2_2"/>
    <property type="match status" value="1"/>
</dbReference>
<keyword evidence="1" id="KW-0862">Zinc</keyword>
<sequence>MPDPHASLNGSESFLDDLSSSSSHFLPWYNLSEDIKHGSILPSSDPPSSLTLFSGSAPIAGTTDLASPAQTFPYGLSPTGPSADVVSDLQVGISAFRAEHSSIDNDNEIDGVDGPPLSAVRNCLRPSSTAVESLDHDSILSSTDYLVQSALFCTSPQQSSNDFEVFNVAEDAYYNSVTEQHSNHGDIGPLAATNIRDHISSKTIGSMAHAEGNLMPDASLDNPSRAWSFLETQQKRRRPDEVERKYKCNWSHCRKSYGSLNHLNTHVLRQKHGPKRSPDEFRELRKQWKKERRGGSTVHFINPRGDDAARGQHIDDTVVAEESRSANGPSQLLLPSSCQIRYWKRHVRDKGLRALSTPAHCPLTSSFIMSSSDNSFQHRVEHVARRVYHPRKHPIDHTLEGLLDRLCRLSDEERSEAPKDEYGHLVSTYDQPRRRIFRFWPRDPEGTIFRGLPEGKFKAAPNATHLWGATLYDFYHTYRIPSLESLITKTTGNRMFAWCKMVGELDTAQDEIACAEMEEEPRKIQAADIIEIHQCTVDFNLRLSNYGKTAIAAAKERGFPAPRLETTIPLHLLPQRLIVHDPHNVLHAERSTDTNEDSEDSETGSRDGSGSRADSEEKSGEEPKVNSKHESQPNPWPFDCSNPTEPLPYPTHTYALQLTQQSLDKISQTRRELASLHSDQPVENVLFIYPSKNEGPTHTPLIRVTVPSRPPKTLKTEEAHLFLTKHRKKGEGNHSLVYGAEWELPREIFEDPKICYACVESKAKQVWKEQKHAAGSGLKGRDPDVDALRVKLTESQEDVVLPPELEADDERLEAFLRELEARIDPQVLAPLSPPSESLPADHVDPQPSRIERCGFPHAKCNVWDGDTDTKAETNFGSIWLEAHRISSRPDVKLHVRSAEKAREKILRQAKEAKERGEKKEWVYSDNVTPEMKEKFESDRKKVFEIREEQKKDKEKEKGKGKEKESNNVDIDVDMSREPDEDVKMSTIATEDDSDYEFGMKWRLVLYGGFFLANLFLKNSHAF</sequence>
<dbReference type="PANTHER" id="PTHR36167:SF3">
    <property type="entry name" value="C2H2 FINGER DOMAIN TRANSCRIPTION FACTOR (EUROFUNG)-RELATED"/>
    <property type="match status" value="1"/>
</dbReference>
<feature type="region of interest" description="Disordered" evidence="2">
    <location>
        <begin position="947"/>
        <end position="968"/>
    </location>
</feature>